<evidence type="ECO:0000256" key="3">
    <source>
        <dbReference type="ARBA" id="ARBA00023125"/>
    </source>
</evidence>
<evidence type="ECO:0000256" key="4">
    <source>
        <dbReference type="ARBA" id="ARBA00023163"/>
    </source>
</evidence>
<feature type="DNA-binding region" description="H-T-H motif" evidence="5">
    <location>
        <begin position="88"/>
        <end position="107"/>
    </location>
</feature>
<keyword evidence="4" id="KW-0804">Transcription</keyword>
<dbReference type="AlphaFoldDB" id="A0A840RU64"/>
<feature type="compositionally biased region" description="Low complexity" evidence="6">
    <location>
        <begin position="20"/>
        <end position="31"/>
    </location>
</feature>
<evidence type="ECO:0000256" key="6">
    <source>
        <dbReference type="SAM" id="MobiDB-lite"/>
    </source>
</evidence>
<keyword evidence="2" id="KW-0805">Transcription regulation</keyword>
<evidence type="ECO:0000313" key="9">
    <source>
        <dbReference type="Proteomes" id="UP000571084"/>
    </source>
</evidence>
<keyword evidence="9" id="KW-1185">Reference proteome</keyword>
<dbReference type="InterPro" id="IPR041490">
    <property type="entry name" value="KstR2_TetR_C"/>
</dbReference>
<evidence type="ECO:0000256" key="1">
    <source>
        <dbReference type="ARBA" id="ARBA00022491"/>
    </source>
</evidence>
<accession>A0A840RU64</accession>
<evidence type="ECO:0000256" key="2">
    <source>
        <dbReference type="ARBA" id="ARBA00023015"/>
    </source>
</evidence>
<dbReference type="PROSITE" id="PS50977">
    <property type="entry name" value="HTH_TETR_2"/>
    <property type="match status" value="1"/>
</dbReference>
<feature type="domain" description="HTH tetR-type" evidence="7">
    <location>
        <begin position="65"/>
        <end position="125"/>
    </location>
</feature>
<dbReference type="GO" id="GO:0000976">
    <property type="term" value="F:transcription cis-regulatory region binding"/>
    <property type="evidence" value="ECO:0007669"/>
    <property type="project" value="TreeGrafter"/>
</dbReference>
<organism evidence="8 9">
    <name type="scientific">Glaciimonas immobilis</name>
    <dbReference type="NCBI Taxonomy" id="728004"/>
    <lineage>
        <taxon>Bacteria</taxon>
        <taxon>Pseudomonadati</taxon>
        <taxon>Pseudomonadota</taxon>
        <taxon>Betaproteobacteria</taxon>
        <taxon>Burkholderiales</taxon>
        <taxon>Oxalobacteraceae</taxon>
        <taxon>Glaciimonas</taxon>
    </lineage>
</organism>
<comment type="caution">
    <text evidence="8">The sequence shown here is derived from an EMBL/GenBank/DDBJ whole genome shotgun (WGS) entry which is preliminary data.</text>
</comment>
<dbReference type="Pfam" id="PF17932">
    <property type="entry name" value="TetR_C_24"/>
    <property type="match status" value="1"/>
</dbReference>
<dbReference type="PRINTS" id="PR00455">
    <property type="entry name" value="HTHTETR"/>
</dbReference>
<dbReference type="EMBL" id="JACHHQ010000006">
    <property type="protein sequence ID" value="MBB5201173.1"/>
    <property type="molecule type" value="Genomic_DNA"/>
</dbReference>
<feature type="region of interest" description="Disordered" evidence="6">
    <location>
        <begin position="1"/>
        <end position="31"/>
    </location>
</feature>
<sequence>MKKLPDPTSKEPVSVKKRATSVAKAASGKAAPAVLRVPSPKLASVRKAQSATENDVEDIRDAVSRLKRERIIAVAVELFYHNGFNNTTLEAVAEKINVTKPFIYSHFTSKNELLGEICSRGIRASLEVLDQVVASEQSPTEKVRSMVHDFTIAVLENQEAIAIYTREQKHLAKKDSDVIEQMRREFDRKLCALLDDGVATGEFTVSDVRIASLAVGGIVSWSCVWYRPHGRLKPEETAEQVSKLVLAMIQAKPTRRKGAPRTPRAPAS</sequence>
<dbReference type="PROSITE" id="PS01081">
    <property type="entry name" value="HTH_TETR_1"/>
    <property type="match status" value="1"/>
</dbReference>
<evidence type="ECO:0000313" key="8">
    <source>
        <dbReference type="EMBL" id="MBB5201173.1"/>
    </source>
</evidence>
<dbReference type="SUPFAM" id="SSF48498">
    <property type="entry name" value="Tetracyclin repressor-like, C-terminal domain"/>
    <property type="match status" value="1"/>
</dbReference>
<dbReference type="InterPro" id="IPR036271">
    <property type="entry name" value="Tet_transcr_reg_TetR-rel_C_sf"/>
</dbReference>
<dbReference type="PANTHER" id="PTHR30055">
    <property type="entry name" value="HTH-TYPE TRANSCRIPTIONAL REGULATOR RUTR"/>
    <property type="match status" value="1"/>
</dbReference>
<dbReference type="PANTHER" id="PTHR30055:SF175">
    <property type="entry name" value="HTH-TYPE TRANSCRIPTIONAL REPRESSOR KSTR2"/>
    <property type="match status" value="1"/>
</dbReference>
<dbReference type="Gene3D" id="1.10.10.60">
    <property type="entry name" value="Homeodomain-like"/>
    <property type="match status" value="1"/>
</dbReference>
<evidence type="ECO:0000259" key="7">
    <source>
        <dbReference type="PROSITE" id="PS50977"/>
    </source>
</evidence>
<name>A0A840RU64_9BURK</name>
<reference evidence="8 9" key="1">
    <citation type="submission" date="2020-08" db="EMBL/GenBank/DDBJ databases">
        <title>Genomic Encyclopedia of Type Strains, Phase IV (KMG-IV): sequencing the most valuable type-strain genomes for metagenomic binning, comparative biology and taxonomic classification.</title>
        <authorList>
            <person name="Goeker M."/>
        </authorList>
    </citation>
    <scope>NUCLEOTIDE SEQUENCE [LARGE SCALE GENOMIC DNA]</scope>
    <source>
        <strain evidence="8 9">DSM 23240</strain>
    </source>
</reference>
<dbReference type="GO" id="GO:0003700">
    <property type="term" value="F:DNA-binding transcription factor activity"/>
    <property type="evidence" value="ECO:0007669"/>
    <property type="project" value="TreeGrafter"/>
</dbReference>
<dbReference type="InterPro" id="IPR023772">
    <property type="entry name" value="DNA-bd_HTH_TetR-type_CS"/>
</dbReference>
<protein>
    <submittedName>
        <fullName evidence="8">AcrR family transcriptional regulator</fullName>
    </submittedName>
</protein>
<proteinExistence type="predicted"/>
<evidence type="ECO:0000256" key="5">
    <source>
        <dbReference type="PROSITE-ProRule" id="PRU00335"/>
    </source>
</evidence>
<dbReference type="InterPro" id="IPR001647">
    <property type="entry name" value="HTH_TetR"/>
</dbReference>
<dbReference type="RefSeq" id="WP_168056706.1">
    <property type="nucleotide sequence ID" value="NZ_JAAOZT010000012.1"/>
</dbReference>
<dbReference type="InterPro" id="IPR050109">
    <property type="entry name" value="HTH-type_TetR-like_transc_reg"/>
</dbReference>
<keyword evidence="1" id="KW-0678">Repressor</keyword>
<keyword evidence="3 5" id="KW-0238">DNA-binding</keyword>
<gene>
    <name evidence="8" type="ORF">HNR39_003022</name>
</gene>
<dbReference type="SUPFAM" id="SSF46689">
    <property type="entry name" value="Homeodomain-like"/>
    <property type="match status" value="1"/>
</dbReference>
<dbReference type="Pfam" id="PF00440">
    <property type="entry name" value="TetR_N"/>
    <property type="match status" value="1"/>
</dbReference>
<dbReference type="Proteomes" id="UP000571084">
    <property type="component" value="Unassembled WGS sequence"/>
</dbReference>
<dbReference type="InterPro" id="IPR009057">
    <property type="entry name" value="Homeodomain-like_sf"/>
</dbReference>
<dbReference type="Gene3D" id="1.10.357.10">
    <property type="entry name" value="Tetracycline Repressor, domain 2"/>
    <property type="match status" value="1"/>
</dbReference>